<dbReference type="STRING" id="1903952.BIT28_03725"/>
<dbReference type="Pfam" id="PF06042">
    <property type="entry name" value="NTP_transf_6"/>
    <property type="match status" value="1"/>
</dbReference>
<evidence type="ECO:0008006" key="3">
    <source>
        <dbReference type="Google" id="ProtNLM"/>
    </source>
</evidence>
<dbReference type="AlphaFoldDB" id="A0A1Q9GAJ8"/>
<comment type="caution">
    <text evidence="1">The sequence shown here is derived from an EMBL/GenBank/DDBJ whole genome shotgun (WGS) entry which is preliminary data.</text>
</comment>
<sequence>MNFALSRVRGQKVTGFEEKTSQILVRDELRMACLEVARMLELPDWYLGAGFLRNAIWDHLHSKTVMTPLNDVDVVYFDARDTSPKTESNIEASLRRLLPDVEWEVRNQARMHARHGHQPYSSTTEGIARWIEVPTCVGVRLESDQSFTFTAPFGLEENWSLMVRVNPYNPRPEIFQQRIVEKRWLKLWPKLQILT</sequence>
<dbReference type="EMBL" id="MJIL01000095">
    <property type="protein sequence ID" value="OLQ71361.1"/>
    <property type="molecule type" value="Genomic_DNA"/>
</dbReference>
<reference evidence="1 2" key="1">
    <citation type="submission" date="2016-09" db="EMBL/GenBank/DDBJ databases">
        <title>Photobacterium proteolyticum sp. nov. a protease producing bacterium isolated from ocean sediments of Laizhou Bay.</title>
        <authorList>
            <person name="Li Y."/>
        </authorList>
    </citation>
    <scope>NUCLEOTIDE SEQUENCE [LARGE SCALE GENOMIC DNA]</scope>
    <source>
        <strain evidence="1 2">13-12</strain>
    </source>
</reference>
<dbReference type="Proteomes" id="UP000186905">
    <property type="component" value="Unassembled WGS sequence"/>
</dbReference>
<dbReference type="InterPro" id="IPR009267">
    <property type="entry name" value="NTP_transf_6"/>
</dbReference>
<protein>
    <recommendedName>
        <fullName evidence="3">Nitrate reductase</fullName>
    </recommendedName>
</protein>
<dbReference type="PANTHER" id="PTHR39166">
    <property type="entry name" value="BLL1166 PROTEIN"/>
    <property type="match status" value="1"/>
</dbReference>
<proteinExistence type="predicted"/>
<name>A0A1Q9GAJ8_9GAMM</name>
<evidence type="ECO:0000313" key="1">
    <source>
        <dbReference type="EMBL" id="OLQ71361.1"/>
    </source>
</evidence>
<dbReference type="PANTHER" id="PTHR39166:SF1">
    <property type="entry name" value="BLL1166 PROTEIN"/>
    <property type="match status" value="1"/>
</dbReference>
<keyword evidence="2" id="KW-1185">Reference proteome</keyword>
<organism evidence="1 2">
    <name type="scientific">Photobacterium proteolyticum</name>
    <dbReference type="NCBI Taxonomy" id="1903952"/>
    <lineage>
        <taxon>Bacteria</taxon>
        <taxon>Pseudomonadati</taxon>
        <taxon>Pseudomonadota</taxon>
        <taxon>Gammaproteobacteria</taxon>
        <taxon>Vibrionales</taxon>
        <taxon>Vibrionaceae</taxon>
        <taxon>Photobacterium</taxon>
    </lineage>
</organism>
<gene>
    <name evidence="1" type="ORF">BIT28_03725</name>
</gene>
<evidence type="ECO:0000313" key="2">
    <source>
        <dbReference type="Proteomes" id="UP000186905"/>
    </source>
</evidence>
<accession>A0A1Q9GAJ8</accession>